<organism evidence="2 3">
    <name type="scientific">Hypericibacter terrae</name>
    <dbReference type="NCBI Taxonomy" id="2602015"/>
    <lineage>
        <taxon>Bacteria</taxon>
        <taxon>Pseudomonadati</taxon>
        <taxon>Pseudomonadota</taxon>
        <taxon>Alphaproteobacteria</taxon>
        <taxon>Rhodospirillales</taxon>
        <taxon>Dongiaceae</taxon>
        <taxon>Hypericibacter</taxon>
    </lineage>
</organism>
<dbReference type="GO" id="GO:0016491">
    <property type="term" value="F:oxidoreductase activity"/>
    <property type="evidence" value="ECO:0007669"/>
    <property type="project" value="InterPro"/>
</dbReference>
<dbReference type="RefSeq" id="WP_151177586.1">
    <property type="nucleotide sequence ID" value="NZ_CP042906.1"/>
</dbReference>
<keyword evidence="3" id="KW-1185">Reference proteome</keyword>
<reference evidence="2 3" key="1">
    <citation type="submission" date="2019-08" db="EMBL/GenBank/DDBJ databases">
        <title>Hyperibacter terrae gen. nov., sp. nov. and Hyperibacter viscosus sp. nov., two new members in the family Rhodospirillaceae isolated from the rhizosphere of Hypericum perforatum.</title>
        <authorList>
            <person name="Noviana Z."/>
        </authorList>
    </citation>
    <scope>NUCLEOTIDE SEQUENCE [LARGE SCALE GENOMIC DNA]</scope>
    <source>
        <strain evidence="2 3">R5913</strain>
    </source>
</reference>
<dbReference type="CDD" id="cd03024">
    <property type="entry name" value="DsbA_FrnE"/>
    <property type="match status" value="1"/>
</dbReference>
<dbReference type="SUPFAM" id="SSF52833">
    <property type="entry name" value="Thioredoxin-like"/>
    <property type="match status" value="1"/>
</dbReference>
<evidence type="ECO:0000313" key="3">
    <source>
        <dbReference type="Proteomes" id="UP000326202"/>
    </source>
</evidence>
<dbReference type="InterPro" id="IPR036249">
    <property type="entry name" value="Thioredoxin-like_sf"/>
</dbReference>
<sequence>MQLDIFSDTICPWCYVGKRRLERALKTRPQSDIAIAWRAFQLNPTMPAEGMDRRSYMESKFGTPERARRIHEAVATAGAGEGIAFAFDRIKRTPNTVMSHRLLRFAHRYDLQSPVLDGLFQAYFEDGLDTGDADVLTAIGGAAGLPEEEARRFLLSGDERDMVLAEDQLARRQGINGVPCFIFNGRFALSGAQEPEALFQLFDLAREDDTERRQASYN</sequence>
<dbReference type="PANTHER" id="PTHR13887:SF41">
    <property type="entry name" value="THIOREDOXIN SUPERFAMILY PROTEIN"/>
    <property type="match status" value="1"/>
</dbReference>
<evidence type="ECO:0000313" key="2">
    <source>
        <dbReference type="EMBL" id="QEX17316.1"/>
    </source>
</evidence>
<name>A0A5J6MR18_9PROT</name>
<dbReference type="AlphaFoldDB" id="A0A5J6MR18"/>
<protein>
    <submittedName>
        <fullName evidence="2">DSBA oxidoreductase</fullName>
    </submittedName>
</protein>
<dbReference type="Gene3D" id="3.40.30.10">
    <property type="entry name" value="Glutaredoxin"/>
    <property type="match status" value="1"/>
</dbReference>
<evidence type="ECO:0000259" key="1">
    <source>
        <dbReference type="Pfam" id="PF01323"/>
    </source>
</evidence>
<accession>A0A5J6MR18</accession>
<proteinExistence type="predicted"/>
<dbReference type="PANTHER" id="PTHR13887">
    <property type="entry name" value="GLUTATHIONE S-TRANSFERASE KAPPA"/>
    <property type="match status" value="1"/>
</dbReference>
<dbReference type="KEGG" id="htq:FRZ44_26120"/>
<dbReference type="OrthoDB" id="9799122at2"/>
<dbReference type="EMBL" id="CP042906">
    <property type="protein sequence ID" value="QEX17316.1"/>
    <property type="molecule type" value="Genomic_DNA"/>
</dbReference>
<dbReference type="Proteomes" id="UP000326202">
    <property type="component" value="Chromosome"/>
</dbReference>
<dbReference type="Pfam" id="PF01323">
    <property type="entry name" value="DSBA"/>
    <property type="match status" value="1"/>
</dbReference>
<feature type="domain" description="DSBA-like thioredoxin" evidence="1">
    <location>
        <begin position="2"/>
        <end position="198"/>
    </location>
</feature>
<gene>
    <name evidence="2" type="ORF">FRZ44_26120</name>
</gene>
<dbReference type="InterPro" id="IPR001853">
    <property type="entry name" value="DSBA-like_thioredoxin_dom"/>
</dbReference>